<dbReference type="EMBL" id="JAMTCP010000036">
    <property type="protein sequence ID" value="MCP2261095.1"/>
    <property type="molecule type" value="Genomic_DNA"/>
</dbReference>
<reference evidence="1 2" key="1">
    <citation type="submission" date="2022-06" db="EMBL/GenBank/DDBJ databases">
        <title>Genomic Encyclopedia of Archaeal and Bacterial Type Strains, Phase II (KMG-II): from individual species to whole genera.</title>
        <authorList>
            <person name="Goeker M."/>
        </authorList>
    </citation>
    <scope>NUCLEOTIDE SEQUENCE [LARGE SCALE GENOMIC DNA]</scope>
    <source>
        <strain evidence="1 2">DSM 40477</strain>
    </source>
</reference>
<dbReference type="Proteomes" id="UP001205311">
    <property type="component" value="Unassembled WGS sequence"/>
</dbReference>
<protein>
    <submittedName>
        <fullName evidence="1">Uncharacterized protein</fullName>
    </submittedName>
</protein>
<proteinExistence type="predicted"/>
<name>A0ABT1I0G6_STRSD</name>
<gene>
    <name evidence="1" type="ORF">LX15_004815</name>
</gene>
<keyword evidence="2" id="KW-1185">Reference proteome</keyword>
<evidence type="ECO:0000313" key="2">
    <source>
        <dbReference type="Proteomes" id="UP001205311"/>
    </source>
</evidence>
<accession>A0ABT1I0G6</accession>
<evidence type="ECO:0000313" key="1">
    <source>
        <dbReference type="EMBL" id="MCP2261095.1"/>
    </source>
</evidence>
<sequence length="73" mass="8348">MGLLDQPLLEGRYDERVGAEQARWDVLGERCLRECRGLLEDDDSALALFCAFRLVQQDPMREGAWEILRGAPQ</sequence>
<organism evidence="1 2">
    <name type="scientific">Streptoalloteichus tenebrarius (strain ATCC 17920 / DSM 40477 / JCM 4838 / CBS 697.72 / NBRC 16177 / NCIMB 11028 / NRRL B-12390 / A12253. 1 / ISP 5477)</name>
    <name type="common">Streptomyces tenebrarius</name>
    <dbReference type="NCBI Taxonomy" id="1933"/>
    <lineage>
        <taxon>Bacteria</taxon>
        <taxon>Bacillati</taxon>
        <taxon>Actinomycetota</taxon>
        <taxon>Actinomycetes</taxon>
        <taxon>Pseudonocardiales</taxon>
        <taxon>Pseudonocardiaceae</taxon>
        <taxon>Streptoalloteichus</taxon>
    </lineage>
</organism>
<comment type="caution">
    <text evidence="1">The sequence shown here is derived from an EMBL/GenBank/DDBJ whole genome shotgun (WGS) entry which is preliminary data.</text>
</comment>